<evidence type="ECO:0000256" key="1">
    <source>
        <dbReference type="ARBA" id="ARBA00010062"/>
    </source>
</evidence>
<dbReference type="SUPFAM" id="SSF53822">
    <property type="entry name" value="Periplasmic binding protein-like I"/>
    <property type="match status" value="1"/>
</dbReference>
<dbReference type="Proteomes" id="UP001165427">
    <property type="component" value="Unassembled WGS sequence"/>
</dbReference>
<dbReference type="PANTHER" id="PTHR30483:SF6">
    <property type="entry name" value="PERIPLASMIC BINDING PROTEIN OF ABC TRANSPORTER FOR NATURAL AMINO ACIDS"/>
    <property type="match status" value="1"/>
</dbReference>
<dbReference type="EMBL" id="JALJRB010000002">
    <property type="protein sequence ID" value="MCJ8499571.1"/>
    <property type="molecule type" value="Genomic_DNA"/>
</dbReference>
<feature type="signal peptide" evidence="5">
    <location>
        <begin position="1"/>
        <end position="23"/>
    </location>
</feature>
<proteinExistence type="inferred from homology"/>
<dbReference type="Pfam" id="PF13458">
    <property type="entry name" value="Peripla_BP_6"/>
    <property type="match status" value="1"/>
</dbReference>
<reference evidence="7" key="1">
    <citation type="submission" date="2022-04" db="EMBL/GenBank/DDBJ databases">
        <title>Desulfatitalea alkaliphila sp. nov., a novel anaerobic sulfate-reducing bacterium isolated from terrestrial mud volcano, Taman Peninsula, Russia.</title>
        <authorList>
            <person name="Khomyakova M.A."/>
            <person name="Merkel A.Y."/>
            <person name="Slobodkin A.I."/>
        </authorList>
    </citation>
    <scope>NUCLEOTIDE SEQUENCE</scope>
    <source>
        <strain evidence="7">M08but</strain>
    </source>
</reference>
<evidence type="ECO:0000256" key="2">
    <source>
        <dbReference type="ARBA" id="ARBA00022448"/>
    </source>
</evidence>
<keyword evidence="4" id="KW-0029">Amino-acid transport</keyword>
<keyword evidence="2" id="KW-0813">Transport</keyword>
<protein>
    <submittedName>
        <fullName evidence="7">ABC transporter substrate-binding protein</fullName>
    </submittedName>
</protein>
<keyword evidence="8" id="KW-1185">Reference proteome</keyword>
<dbReference type="Gene3D" id="3.40.50.2300">
    <property type="match status" value="2"/>
</dbReference>
<dbReference type="InterPro" id="IPR028081">
    <property type="entry name" value="Leu-bd"/>
</dbReference>
<dbReference type="AlphaFoldDB" id="A0AA41R2G5"/>
<dbReference type="PRINTS" id="PR00337">
    <property type="entry name" value="LEUILEVALBP"/>
</dbReference>
<accession>A0AA41R2G5</accession>
<evidence type="ECO:0000259" key="6">
    <source>
        <dbReference type="Pfam" id="PF13458"/>
    </source>
</evidence>
<evidence type="ECO:0000256" key="4">
    <source>
        <dbReference type="ARBA" id="ARBA00022970"/>
    </source>
</evidence>
<gene>
    <name evidence="7" type="ORF">MRX98_03215</name>
</gene>
<name>A0AA41R2G5_9BACT</name>
<dbReference type="GO" id="GO:0006865">
    <property type="term" value="P:amino acid transport"/>
    <property type="evidence" value="ECO:0007669"/>
    <property type="project" value="UniProtKB-KW"/>
</dbReference>
<keyword evidence="3 5" id="KW-0732">Signal</keyword>
<evidence type="ECO:0000313" key="7">
    <source>
        <dbReference type="EMBL" id="MCJ8499571.1"/>
    </source>
</evidence>
<evidence type="ECO:0000256" key="3">
    <source>
        <dbReference type="ARBA" id="ARBA00022729"/>
    </source>
</evidence>
<dbReference type="InterPro" id="IPR051010">
    <property type="entry name" value="BCAA_transport"/>
</dbReference>
<feature type="chain" id="PRO_5041351848" evidence="5">
    <location>
        <begin position="24"/>
        <end position="406"/>
    </location>
</feature>
<organism evidence="7 8">
    <name type="scientific">Desulfatitalea alkaliphila</name>
    <dbReference type="NCBI Taxonomy" id="2929485"/>
    <lineage>
        <taxon>Bacteria</taxon>
        <taxon>Pseudomonadati</taxon>
        <taxon>Thermodesulfobacteriota</taxon>
        <taxon>Desulfobacteria</taxon>
        <taxon>Desulfobacterales</taxon>
        <taxon>Desulfosarcinaceae</taxon>
        <taxon>Desulfatitalea</taxon>
    </lineage>
</organism>
<dbReference type="RefSeq" id="WP_246902944.1">
    <property type="nucleotide sequence ID" value="NZ_JALJRB010000002.1"/>
</dbReference>
<evidence type="ECO:0000256" key="5">
    <source>
        <dbReference type="SAM" id="SignalP"/>
    </source>
</evidence>
<evidence type="ECO:0000313" key="8">
    <source>
        <dbReference type="Proteomes" id="UP001165427"/>
    </source>
</evidence>
<dbReference type="InterPro" id="IPR028082">
    <property type="entry name" value="Peripla_BP_I"/>
</dbReference>
<comment type="similarity">
    <text evidence="1">Belongs to the leucine-binding protein family.</text>
</comment>
<dbReference type="PANTHER" id="PTHR30483">
    <property type="entry name" value="LEUCINE-SPECIFIC-BINDING PROTEIN"/>
    <property type="match status" value="1"/>
</dbReference>
<dbReference type="InterPro" id="IPR000709">
    <property type="entry name" value="Leu_Ile_Val-bd"/>
</dbReference>
<sequence length="406" mass="45191">MKRIIPIVLLLTAILTLTGMAHAGDVIKVGVPLAMTGPYTDTGDNYWKGIKMAIDEINADGGLLGKQLEPIRFDTQEFAPERVMQGADYLVGQEKVDSVHAGWAGWGQDVRAYGKYTAPFFADDGSQAAVDVFKEDPEKYANIFQLTDTDINQATSMFNVLMALPYEYPNKKVVIINADDAWGTGVGDTLETKFKEAGWEVALREVVPYGTREWGPIMTRIRRIKPAIIHVEIVSAPEVITFFRQFMRTPTDTILSYGYSIVPREVVETMGKEADGLIGEVPTAMPTPEAPTPEAQAWVERFTEIWGHQPQAGSWAAYSGVKAWAAAVVAVGDEKDHAAVNRHIATVGYKGETGWWKWDEDHVMRGGGDVPFGHYQVQDGEMVTIFTDPPTRPYKDYKFIKPRWIK</sequence>
<comment type="caution">
    <text evidence="7">The sequence shown here is derived from an EMBL/GenBank/DDBJ whole genome shotgun (WGS) entry which is preliminary data.</text>
</comment>
<feature type="domain" description="Leucine-binding protein" evidence="6">
    <location>
        <begin position="27"/>
        <end position="363"/>
    </location>
</feature>